<dbReference type="PANTHER" id="PTHR46084">
    <property type="entry name" value="PROTEIN MALE DISCOVERER 2"/>
    <property type="match status" value="1"/>
</dbReference>
<dbReference type="EMBL" id="AMZH03015766">
    <property type="protein sequence ID" value="RRT45547.1"/>
    <property type="molecule type" value="Genomic_DNA"/>
</dbReference>
<dbReference type="PANTHER" id="PTHR46084:SF23">
    <property type="entry name" value="OS07G0693000 PROTEIN"/>
    <property type="match status" value="1"/>
</dbReference>
<protein>
    <recommendedName>
        <fullName evidence="9">Protein kinase domain-containing protein</fullName>
    </recommendedName>
</protein>
<dbReference type="InterPro" id="IPR011009">
    <property type="entry name" value="Kinase-like_dom_sf"/>
</dbReference>
<keyword evidence="2" id="KW-0812">Transmembrane</keyword>
<evidence type="ECO:0000256" key="1">
    <source>
        <dbReference type="ARBA" id="ARBA00004479"/>
    </source>
</evidence>
<reference evidence="7 8" key="1">
    <citation type="journal article" date="2014" name="Agronomy (Basel)">
        <title>A Draft Genome Sequence for Ensete ventricosum, the Drought-Tolerant Tree Against Hunger.</title>
        <authorList>
            <person name="Harrison J."/>
            <person name="Moore K.A."/>
            <person name="Paszkiewicz K."/>
            <person name="Jones T."/>
            <person name="Grant M."/>
            <person name="Ambacheew D."/>
            <person name="Muzemil S."/>
            <person name="Studholme D.J."/>
        </authorList>
    </citation>
    <scope>NUCLEOTIDE SEQUENCE [LARGE SCALE GENOMIC DNA]</scope>
</reference>
<dbReference type="Proteomes" id="UP000287651">
    <property type="component" value="Unassembled WGS sequence"/>
</dbReference>
<proteinExistence type="predicted"/>
<dbReference type="GO" id="GO:0012505">
    <property type="term" value="C:endomembrane system"/>
    <property type="evidence" value="ECO:0007669"/>
    <property type="project" value="UniProtKB-SubCell"/>
</dbReference>
<gene>
    <name evidence="7" type="ORF">B296_00030551</name>
</gene>
<evidence type="ECO:0000256" key="5">
    <source>
        <dbReference type="ARBA" id="ARBA00023136"/>
    </source>
</evidence>
<dbReference type="AlphaFoldDB" id="A0A426Y192"/>
<accession>A0A426Y192</accession>
<keyword evidence="3" id="KW-0732">Signal</keyword>
<evidence type="ECO:0000256" key="6">
    <source>
        <dbReference type="ARBA" id="ARBA00037847"/>
    </source>
</evidence>
<comment type="subcellular location">
    <subcellularLocation>
        <location evidence="6">Endomembrane system</location>
        <topology evidence="6">Single-pass membrane protein</topology>
    </subcellularLocation>
    <subcellularLocation>
        <location evidence="1">Membrane</location>
        <topology evidence="1">Single-pass type I membrane protein</topology>
    </subcellularLocation>
</comment>
<comment type="caution">
    <text evidence="7">The sequence shown here is derived from an EMBL/GenBank/DDBJ whole genome shotgun (WGS) entry which is preliminary data.</text>
</comment>
<keyword evidence="4" id="KW-1133">Transmembrane helix</keyword>
<evidence type="ECO:0000313" key="7">
    <source>
        <dbReference type="EMBL" id="RRT45547.1"/>
    </source>
</evidence>
<evidence type="ECO:0000313" key="8">
    <source>
        <dbReference type="Proteomes" id="UP000287651"/>
    </source>
</evidence>
<dbReference type="Gene3D" id="1.10.510.10">
    <property type="entry name" value="Transferase(Phosphotransferase) domain 1"/>
    <property type="match status" value="1"/>
</dbReference>
<sequence>MHQLNPPIILGSLDSSTIYLTDDYAAKVSDVQFWSESKDTGLGSGSSSPLSDAESVVHRLGILLLEILSGRLPFSEEDGPLEQWALCYLNGEKPFKDMIDSTLKSFDEVTCDALCKVICCCIHPEAKERPTMVEVARRMRDITAMPPDGATPKVSPLWWAELEIISSEGN</sequence>
<evidence type="ECO:0008006" key="9">
    <source>
        <dbReference type="Google" id="ProtNLM"/>
    </source>
</evidence>
<dbReference type="GO" id="GO:0016020">
    <property type="term" value="C:membrane"/>
    <property type="evidence" value="ECO:0007669"/>
    <property type="project" value="UniProtKB-SubCell"/>
</dbReference>
<keyword evidence="5" id="KW-0472">Membrane</keyword>
<dbReference type="SUPFAM" id="SSF56112">
    <property type="entry name" value="Protein kinase-like (PK-like)"/>
    <property type="match status" value="1"/>
</dbReference>
<evidence type="ECO:0000256" key="2">
    <source>
        <dbReference type="ARBA" id="ARBA00022692"/>
    </source>
</evidence>
<evidence type="ECO:0000256" key="3">
    <source>
        <dbReference type="ARBA" id="ARBA00022729"/>
    </source>
</evidence>
<organism evidence="7 8">
    <name type="scientific">Ensete ventricosum</name>
    <name type="common">Abyssinian banana</name>
    <name type="synonym">Musa ensete</name>
    <dbReference type="NCBI Taxonomy" id="4639"/>
    <lineage>
        <taxon>Eukaryota</taxon>
        <taxon>Viridiplantae</taxon>
        <taxon>Streptophyta</taxon>
        <taxon>Embryophyta</taxon>
        <taxon>Tracheophyta</taxon>
        <taxon>Spermatophyta</taxon>
        <taxon>Magnoliopsida</taxon>
        <taxon>Liliopsida</taxon>
        <taxon>Zingiberales</taxon>
        <taxon>Musaceae</taxon>
        <taxon>Ensete</taxon>
    </lineage>
</organism>
<evidence type="ECO:0000256" key="4">
    <source>
        <dbReference type="ARBA" id="ARBA00022989"/>
    </source>
</evidence>
<name>A0A426Y192_ENSVE</name>